<dbReference type="InterPro" id="IPR056179">
    <property type="entry name" value="DHQS_C"/>
</dbReference>
<evidence type="ECO:0000313" key="20">
    <source>
        <dbReference type="EMBL" id="CQR56875.1"/>
    </source>
</evidence>
<evidence type="ECO:0000256" key="8">
    <source>
        <dbReference type="ARBA" id="ARBA00022490"/>
    </source>
</evidence>
<dbReference type="HAMAP" id="MF_00110">
    <property type="entry name" value="DHQ_synthase"/>
    <property type="match status" value="1"/>
</dbReference>
<proteinExistence type="inferred from homology"/>
<dbReference type="Gene3D" id="3.40.50.1970">
    <property type="match status" value="1"/>
</dbReference>
<keyword evidence="11 17" id="KW-0547">Nucleotide-binding</keyword>
<dbReference type="KEGG" id="pri:PRIO_4473"/>
<keyword evidence="14 17" id="KW-0057">Aromatic amino acid biosynthesis</keyword>
<keyword evidence="16 17" id="KW-0170">Cobalt</keyword>
<feature type="domain" description="3-dehydroquinate synthase C-terminal" evidence="19">
    <location>
        <begin position="184"/>
        <end position="326"/>
    </location>
</feature>
<evidence type="ECO:0000256" key="2">
    <source>
        <dbReference type="ARBA" id="ARBA00001911"/>
    </source>
</evidence>
<dbReference type="EMBL" id="LN831776">
    <property type="protein sequence ID" value="CQR56875.1"/>
    <property type="molecule type" value="Genomic_DNA"/>
</dbReference>
<evidence type="ECO:0000256" key="13">
    <source>
        <dbReference type="ARBA" id="ARBA00023027"/>
    </source>
</evidence>
<dbReference type="SUPFAM" id="SSF56796">
    <property type="entry name" value="Dehydroquinate synthase-like"/>
    <property type="match status" value="1"/>
</dbReference>
<organism evidence="20 21">
    <name type="scientific">Paenibacillus riograndensis SBR5</name>
    <dbReference type="NCBI Taxonomy" id="1073571"/>
    <lineage>
        <taxon>Bacteria</taxon>
        <taxon>Bacillati</taxon>
        <taxon>Bacillota</taxon>
        <taxon>Bacilli</taxon>
        <taxon>Bacillales</taxon>
        <taxon>Paenibacillaceae</taxon>
        <taxon>Paenibacillus</taxon>
        <taxon>Paenibacillus sonchi group</taxon>
    </lineage>
</organism>
<evidence type="ECO:0000256" key="9">
    <source>
        <dbReference type="ARBA" id="ARBA00022605"/>
    </source>
</evidence>
<feature type="binding site" evidence="17">
    <location>
        <begin position="109"/>
        <end position="113"/>
    </location>
    <ligand>
        <name>NAD(+)</name>
        <dbReference type="ChEBI" id="CHEBI:57540"/>
    </ligand>
</feature>
<keyword evidence="12 17" id="KW-0862">Zinc</keyword>
<feature type="binding site" evidence="17">
    <location>
        <begin position="133"/>
        <end position="134"/>
    </location>
    <ligand>
        <name>NAD(+)</name>
        <dbReference type="ChEBI" id="CHEBI:57540"/>
    </ligand>
</feature>
<feature type="binding site" evidence="17">
    <location>
        <position position="250"/>
    </location>
    <ligand>
        <name>Zn(2+)</name>
        <dbReference type="ChEBI" id="CHEBI:29105"/>
    </ligand>
</feature>
<feature type="binding site" evidence="17">
    <location>
        <position position="267"/>
    </location>
    <ligand>
        <name>Zn(2+)</name>
        <dbReference type="ChEBI" id="CHEBI:29105"/>
    </ligand>
</feature>
<keyword evidence="13 17" id="KW-0520">NAD</keyword>
<dbReference type="PANTHER" id="PTHR43622">
    <property type="entry name" value="3-DEHYDROQUINATE SYNTHASE"/>
    <property type="match status" value="1"/>
</dbReference>
<evidence type="ECO:0000256" key="12">
    <source>
        <dbReference type="ARBA" id="ARBA00022833"/>
    </source>
</evidence>
<dbReference type="PATRIC" id="fig|1073571.4.peg.4796"/>
<dbReference type="Pfam" id="PF24621">
    <property type="entry name" value="DHQS_C"/>
    <property type="match status" value="1"/>
</dbReference>
<dbReference type="STRING" id="483937.AMQ84_19970"/>
<dbReference type="InterPro" id="IPR030963">
    <property type="entry name" value="DHQ_synth_fam"/>
</dbReference>
<dbReference type="EC" id="4.2.3.4" evidence="6 17"/>
<dbReference type="AlphaFoldDB" id="A0A0E4HBX8"/>
<dbReference type="InterPro" id="IPR030960">
    <property type="entry name" value="DHQS/DOIS_N"/>
</dbReference>
<comment type="cofactor">
    <cofactor evidence="17">
        <name>Co(2+)</name>
        <dbReference type="ChEBI" id="CHEBI:48828"/>
    </cofactor>
    <cofactor evidence="17">
        <name>Zn(2+)</name>
        <dbReference type="ChEBI" id="CHEBI:29105"/>
    </cofactor>
    <text evidence="17">Binds 1 divalent metal cation per subunit. Can use either Co(2+) or Zn(2+).</text>
</comment>
<evidence type="ECO:0000259" key="19">
    <source>
        <dbReference type="Pfam" id="PF24621"/>
    </source>
</evidence>
<protein>
    <recommendedName>
        <fullName evidence="7 17">3-dehydroquinate synthase</fullName>
        <shortName evidence="17">DHQS</shortName>
        <ecNumber evidence="6 17">4.2.3.4</ecNumber>
    </recommendedName>
</protein>
<evidence type="ECO:0000256" key="15">
    <source>
        <dbReference type="ARBA" id="ARBA00023239"/>
    </source>
</evidence>
<evidence type="ECO:0000256" key="1">
    <source>
        <dbReference type="ARBA" id="ARBA00001393"/>
    </source>
</evidence>
<evidence type="ECO:0000256" key="4">
    <source>
        <dbReference type="ARBA" id="ARBA00004661"/>
    </source>
</evidence>
<comment type="pathway">
    <text evidence="4 17">Metabolic intermediate biosynthesis; chorismate biosynthesis; chorismate from D-erythrose 4-phosphate and phosphoenolpyruvate: step 2/7.</text>
</comment>
<comment type="similarity">
    <text evidence="5 17">Belongs to the sugar phosphate cyclases superfamily. Dehydroquinate synthase family.</text>
</comment>
<accession>A0A0E4HBX8</accession>
<feature type="binding site" evidence="17">
    <location>
        <position position="187"/>
    </location>
    <ligand>
        <name>Zn(2+)</name>
        <dbReference type="ChEBI" id="CHEBI:29105"/>
    </ligand>
</feature>
<dbReference type="GO" id="GO:0009073">
    <property type="term" value="P:aromatic amino acid family biosynthetic process"/>
    <property type="evidence" value="ECO:0007669"/>
    <property type="project" value="UniProtKB-KW"/>
</dbReference>
<evidence type="ECO:0000256" key="10">
    <source>
        <dbReference type="ARBA" id="ARBA00022723"/>
    </source>
</evidence>
<dbReference type="GO" id="GO:0008652">
    <property type="term" value="P:amino acid biosynthetic process"/>
    <property type="evidence" value="ECO:0007669"/>
    <property type="project" value="UniProtKB-KW"/>
</dbReference>
<keyword evidence="10 17" id="KW-0479">Metal-binding</keyword>
<feature type="domain" description="3-dehydroquinate synthase N-terminal" evidence="18">
    <location>
        <begin position="72"/>
        <end position="182"/>
    </location>
</feature>
<evidence type="ECO:0000256" key="17">
    <source>
        <dbReference type="HAMAP-Rule" id="MF_00110"/>
    </source>
</evidence>
<dbReference type="Proteomes" id="UP000033163">
    <property type="component" value="Chromosome I"/>
</dbReference>
<dbReference type="FunFam" id="3.40.50.1970:FF:000001">
    <property type="entry name" value="3-dehydroquinate synthase"/>
    <property type="match status" value="1"/>
</dbReference>
<keyword evidence="9 17" id="KW-0028">Amino-acid biosynthesis</keyword>
<gene>
    <name evidence="17 20" type="primary">aroB</name>
    <name evidence="20" type="ORF">PRIO_4473</name>
</gene>
<evidence type="ECO:0000256" key="3">
    <source>
        <dbReference type="ARBA" id="ARBA00004496"/>
    </source>
</evidence>
<dbReference type="HOGENOM" id="CLU_001201_0_2_9"/>
<dbReference type="GO" id="GO:0046872">
    <property type="term" value="F:metal ion binding"/>
    <property type="evidence" value="ECO:0007669"/>
    <property type="project" value="UniProtKB-KW"/>
</dbReference>
<feature type="binding site" evidence="17">
    <location>
        <position position="145"/>
    </location>
    <ligand>
        <name>NAD(+)</name>
        <dbReference type="ChEBI" id="CHEBI:57540"/>
    </ligand>
</feature>
<evidence type="ECO:0000256" key="14">
    <source>
        <dbReference type="ARBA" id="ARBA00023141"/>
    </source>
</evidence>
<dbReference type="GO" id="GO:0000166">
    <property type="term" value="F:nucleotide binding"/>
    <property type="evidence" value="ECO:0007669"/>
    <property type="project" value="UniProtKB-KW"/>
</dbReference>
<evidence type="ECO:0000259" key="18">
    <source>
        <dbReference type="Pfam" id="PF01761"/>
    </source>
</evidence>
<evidence type="ECO:0000256" key="7">
    <source>
        <dbReference type="ARBA" id="ARBA00017684"/>
    </source>
</evidence>
<keyword evidence="15 17" id="KW-0456">Lyase</keyword>
<dbReference type="InterPro" id="IPR016037">
    <property type="entry name" value="DHQ_synth_AroB"/>
</dbReference>
<comment type="catalytic activity">
    <reaction evidence="1 17">
        <text>7-phospho-2-dehydro-3-deoxy-D-arabino-heptonate = 3-dehydroquinate + phosphate</text>
        <dbReference type="Rhea" id="RHEA:21968"/>
        <dbReference type="ChEBI" id="CHEBI:32364"/>
        <dbReference type="ChEBI" id="CHEBI:43474"/>
        <dbReference type="ChEBI" id="CHEBI:58394"/>
        <dbReference type="EC" id="4.2.3.4"/>
    </reaction>
</comment>
<evidence type="ECO:0000256" key="6">
    <source>
        <dbReference type="ARBA" id="ARBA00013031"/>
    </source>
</evidence>
<feature type="binding site" evidence="17">
    <location>
        <begin position="172"/>
        <end position="175"/>
    </location>
    <ligand>
        <name>NAD(+)</name>
        <dbReference type="ChEBI" id="CHEBI:57540"/>
    </ligand>
</feature>
<keyword evidence="8 17" id="KW-0963">Cytoplasm</keyword>
<name>A0A0E4HBX8_9BACL</name>
<dbReference type="InterPro" id="IPR050071">
    <property type="entry name" value="Dehydroquinate_synthase"/>
</dbReference>
<dbReference type="GO" id="GO:0003856">
    <property type="term" value="F:3-dehydroquinate synthase activity"/>
    <property type="evidence" value="ECO:0007669"/>
    <property type="project" value="UniProtKB-UniRule"/>
</dbReference>
<dbReference type="Gene3D" id="1.20.1090.10">
    <property type="entry name" value="Dehydroquinate synthase-like - alpha domain"/>
    <property type="match status" value="1"/>
</dbReference>
<comment type="subcellular location">
    <subcellularLocation>
        <location evidence="3 17">Cytoplasm</location>
    </subcellularLocation>
</comment>
<evidence type="ECO:0000256" key="5">
    <source>
        <dbReference type="ARBA" id="ARBA00005412"/>
    </source>
</evidence>
<comment type="caution">
    <text evidence="17">Lacks conserved residue(s) required for the propagation of feature annotation.</text>
</comment>
<dbReference type="PIRSF" id="PIRSF001455">
    <property type="entry name" value="DHQ_synth"/>
    <property type="match status" value="1"/>
</dbReference>
<feature type="binding site" evidence="17">
    <location>
        <position position="154"/>
    </location>
    <ligand>
        <name>NAD(+)</name>
        <dbReference type="ChEBI" id="CHEBI:57540"/>
    </ligand>
</feature>
<dbReference type="GO" id="GO:0009423">
    <property type="term" value="P:chorismate biosynthetic process"/>
    <property type="evidence" value="ECO:0007669"/>
    <property type="project" value="UniProtKB-UniRule"/>
</dbReference>
<dbReference type="NCBIfam" id="TIGR01357">
    <property type="entry name" value="aroB"/>
    <property type="match status" value="1"/>
</dbReference>
<evidence type="ECO:0000313" key="21">
    <source>
        <dbReference type="Proteomes" id="UP000033163"/>
    </source>
</evidence>
<dbReference type="PANTHER" id="PTHR43622:SF7">
    <property type="entry name" value="3-DEHYDROQUINATE SYNTHASE, CHLOROPLASTIC"/>
    <property type="match status" value="1"/>
</dbReference>
<dbReference type="GO" id="GO:0005737">
    <property type="term" value="C:cytoplasm"/>
    <property type="evidence" value="ECO:0007669"/>
    <property type="project" value="UniProtKB-SubCell"/>
</dbReference>
<reference evidence="21" key="1">
    <citation type="submission" date="2015-03" db="EMBL/GenBank/DDBJ databases">
        <authorList>
            <person name="Wibberg D."/>
        </authorList>
    </citation>
    <scope>NUCLEOTIDE SEQUENCE [LARGE SCALE GENOMIC DNA]</scope>
</reference>
<dbReference type="CDD" id="cd08195">
    <property type="entry name" value="DHQS"/>
    <property type="match status" value="1"/>
</dbReference>
<comment type="function">
    <text evidence="17">Catalyzes the conversion of 3-deoxy-D-arabino-heptulosonate 7-phosphate (DAHP) to dehydroquinate (DHQ).</text>
</comment>
<evidence type="ECO:0000256" key="16">
    <source>
        <dbReference type="ARBA" id="ARBA00023285"/>
    </source>
</evidence>
<dbReference type="Pfam" id="PF01761">
    <property type="entry name" value="DHQ_synthase"/>
    <property type="match status" value="1"/>
</dbReference>
<comment type="cofactor">
    <cofactor evidence="2 17">
        <name>NAD(+)</name>
        <dbReference type="ChEBI" id="CHEBI:57540"/>
    </cofactor>
</comment>
<evidence type="ECO:0000256" key="11">
    <source>
        <dbReference type="ARBA" id="ARBA00022741"/>
    </source>
</evidence>
<sequence length="368" mass="39208">MMRSITVELGERSYPIHIGSGLLRDIGQHCVKAGFPLRSPLLIVSDSEVAPRYLPVVEAALRGEGYAVVSHVIPAGEASKSLAVYEEVITTAIQAGLDRSSAVLALGGGVVGDLAGFVAATFMRGIGFIQIPTTILAHDSSVGGKVAVNHPLAKNMIGAFYQPSLVLYDLDTLSTLPPRQISSGLAEVVKHGLILDRDFAYWCLEHASELLSLNTEALGYALERGCAIKAQVVSNDEREHGQRAFLNLGHTIGHAIEAVGGYGVFLHGEAIAIGMAGSALLAAKLGRERAIYEDTIAMLSALSLPVKLPAEYSEDELMEAMMHDKKFKEGKMTFIVPDSIGAVSIVNDVQPSAVREVLAQLKKEGSPW</sequence>
<dbReference type="UniPathway" id="UPA00053">
    <property type="reaction ID" value="UER00085"/>
</dbReference>